<dbReference type="AlphaFoldDB" id="A0A7T0C3G2"/>
<dbReference type="GO" id="GO:0005737">
    <property type="term" value="C:cytoplasm"/>
    <property type="evidence" value="ECO:0007669"/>
    <property type="project" value="UniProtKB-SubCell"/>
</dbReference>
<dbReference type="EMBL" id="CP048620">
    <property type="protein sequence ID" value="QPJ65818.1"/>
    <property type="molecule type" value="Genomic_DNA"/>
</dbReference>
<name>A0A7T0C3G2_9BACT</name>
<dbReference type="Gene3D" id="3.90.1150.10">
    <property type="entry name" value="Aspartate Aminotransferase, domain 1"/>
    <property type="match status" value="1"/>
</dbReference>
<keyword evidence="6 7" id="KW-0627">Porphyrin biosynthesis</keyword>
<accession>A0A7T0C3G2</accession>
<dbReference type="CDD" id="cd00610">
    <property type="entry name" value="OAT_like"/>
    <property type="match status" value="1"/>
</dbReference>
<protein>
    <recommendedName>
        <fullName evidence="7">Glutamate-1-semialdehyde 2,1-aminomutase</fullName>
        <shortName evidence="7">GSA</shortName>
        <ecNumber evidence="7">5.4.3.8</ecNumber>
    </recommendedName>
    <alternativeName>
        <fullName evidence="7">Glutamate-1-semialdehyde aminotransferase</fullName>
        <shortName evidence="7">GSA-AT</shortName>
    </alternativeName>
</protein>
<dbReference type="PANTHER" id="PTHR43713:SF3">
    <property type="entry name" value="GLUTAMATE-1-SEMIALDEHYDE 2,1-AMINOMUTASE 1, CHLOROPLASTIC-RELATED"/>
    <property type="match status" value="1"/>
</dbReference>
<dbReference type="GO" id="GO:0008483">
    <property type="term" value="F:transaminase activity"/>
    <property type="evidence" value="ECO:0007669"/>
    <property type="project" value="InterPro"/>
</dbReference>
<comment type="pathway">
    <text evidence="2">Porphyrin-containing compound metabolism; protoporphyrin-IX biosynthesis; 5-aminolevulinate from L-glutamyl-tRNA(Glu): step 2/2.</text>
</comment>
<dbReference type="KEGG" id="nva:G3M78_10615"/>
<dbReference type="Proteomes" id="UP000594464">
    <property type="component" value="Chromosome"/>
</dbReference>
<dbReference type="InterPro" id="IPR049704">
    <property type="entry name" value="Aminotrans_3_PPA_site"/>
</dbReference>
<keyword evidence="7" id="KW-0963">Cytoplasm</keyword>
<dbReference type="Gene3D" id="3.40.640.10">
    <property type="entry name" value="Type I PLP-dependent aspartate aminotransferase-like (Major domain)"/>
    <property type="match status" value="1"/>
</dbReference>
<evidence type="ECO:0000256" key="3">
    <source>
        <dbReference type="ARBA" id="ARBA00008981"/>
    </source>
</evidence>
<comment type="cofactor">
    <cofactor evidence="1 7">
        <name>pyridoxal 5'-phosphate</name>
        <dbReference type="ChEBI" id="CHEBI:597326"/>
    </cofactor>
</comment>
<evidence type="ECO:0000256" key="4">
    <source>
        <dbReference type="ARBA" id="ARBA00022898"/>
    </source>
</evidence>
<dbReference type="SUPFAM" id="SSF53383">
    <property type="entry name" value="PLP-dependent transferases"/>
    <property type="match status" value="1"/>
</dbReference>
<dbReference type="NCBIfam" id="NF000818">
    <property type="entry name" value="PRK00062.1"/>
    <property type="match status" value="1"/>
</dbReference>
<dbReference type="GO" id="GO:0042286">
    <property type="term" value="F:glutamate-1-semialdehyde 2,1-aminomutase activity"/>
    <property type="evidence" value="ECO:0007669"/>
    <property type="project" value="UniProtKB-UniRule"/>
</dbReference>
<evidence type="ECO:0000256" key="2">
    <source>
        <dbReference type="ARBA" id="ARBA00004819"/>
    </source>
</evidence>
<evidence type="ECO:0000256" key="7">
    <source>
        <dbReference type="HAMAP-Rule" id="MF_00375"/>
    </source>
</evidence>
<dbReference type="Pfam" id="PF00202">
    <property type="entry name" value="Aminotran_3"/>
    <property type="match status" value="1"/>
</dbReference>
<dbReference type="PANTHER" id="PTHR43713">
    <property type="entry name" value="GLUTAMATE-1-SEMIALDEHYDE 2,1-AMINOMUTASE"/>
    <property type="match status" value="1"/>
</dbReference>
<evidence type="ECO:0000313" key="8">
    <source>
        <dbReference type="EMBL" id="QPJ65818.1"/>
    </source>
</evidence>
<evidence type="ECO:0000313" key="9">
    <source>
        <dbReference type="Proteomes" id="UP000594464"/>
    </source>
</evidence>
<comment type="subunit">
    <text evidence="7">Homodimer.</text>
</comment>
<dbReference type="InterPro" id="IPR005814">
    <property type="entry name" value="Aminotrans_3"/>
</dbReference>
<dbReference type="FunFam" id="3.40.640.10:FF:000021">
    <property type="entry name" value="Glutamate-1-semialdehyde 2,1-aminomutase"/>
    <property type="match status" value="1"/>
</dbReference>
<dbReference type="InterPro" id="IPR015422">
    <property type="entry name" value="PyrdxlP-dep_Trfase_small"/>
</dbReference>
<organism evidence="8 9">
    <name type="scientific">Candidatus Nitrohelix vancouverensis</name>
    <dbReference type="NCBI Taxonomy" id="2705534"/>
    <lineage>
        <taxon>Bacteria</taxon>
        <taxon>Pseudomonadati</taxon>
        <taxon>Nitrospinota/Tectimicrobiota group</taxon>
        <taxon>Nitrospinota</taxon>
        <taxon>Nitrospinia</taxon>
        <taxon>Nitrospinales</taxon>
        <taxon>Nitrospinaceae</taxon>
        <taxon>Candidatus Nitrohelix</taxon>
    </lineage>
</organism>
<keyword evidence="5 7" id="KW-0413">Isomerase</keyword>
<evidence type="ECO:0000256" key="1">
    <source>
        <dbReference type="ARBA" id="ARBA00001933"/>
    </source>
</evidence>
<dbReference type="HAMAP" id="MF_00375">
    <property type="entry name" value="HemL_aminotrans_3"/>
    <property type="match status" value="1"/>
</dbReference>
<dbReference type="NCBIfam" id="TIGR00713">
    <property type="entry name" value="hemL"/>
    <property type="match status" value="1"/>
</dbReference>
<gene>
    <name evidence="7 8" type="primary">hemL</name>
    <name evidence="8" type="ORF">G3M78_10615</name>
</gene>
<evidence type="ECO:0000256" key="6">
    <source>
        <dbReference type="ARBA" id="ARBA00023244"/>
    </source>
</evidence>
<dbReference type="InterPro" id="IPR015424">
    <property type="entry name" value="PyrdxlP-dep_Trfase"/>
</dbReference>
<comment type="subcellular location">
    <subcellularLocation>
        <location evidence="7">Cytoplasm</location>
    </subcellularLocation>
</comment>
<dbReference type="UniPathway" id="UPA00251">
    <property type="reaction ID" value="UER00317"/>
</dbReference>
<evidence type="ECO:0000256" key="5">
    <source>
        <dbReference type="ARBA" id="ARBA00023235"/>
    </source>
</evidence>
<dbReference type="InterPro" id="IPR004639">
    <property type="entry name" value="4pyrrol_synth_GluAld_NH2Trfase"/>
</dbReference>
<sequence>MKRSQSEKLFEEAQRYMPGGVNSPVRAFKSVGGHPLFIQSAQGARITDADGNEFIDYVGSWGPLILGHAHPRIVEAITKQAKIGTSYGAPTTMEIDLAKKVVDCVPSIEMVRMVNSGTEAVMSALRLARGVTGRDFIVKFEGCYHGHGDSLLVKAGSGLASLGIPDSPGIVDDLAHKTLTLPYNDSDKVRELFDKRGDEIACLIVEPIAGNMGVVPPRPGFLQTLREVTQEHGALLIFDEVITGFRVGLGGAQELYGIQPDLTTLGKIIGGGLPVGAYGGSAKLMSNISPVGPVYQAGTLSGNPLAMVAGSAMLEALSEPGLYESLDAMAKTLCDGFQQHADRLGIPVQIQRVGSMFSMFFTDQEIVDFASVKTADADFFKKYFNALLEEGVAIAPSAFEAGFVNAAHTNEDIEKTLEAMGTALGRAMNK</sequence>
<comment type="catalytic activity">
    <reaction evidence="7">
        <text>(S)-4-amino-5-oxopentanoate = 5-aminolevulinate</text>
        <dbReference type="Rhea" id="RHEA:14265"/>
        <dbReference type="ChEBI" id="CHEBI:57501"/>
        <dbReference type="ChEBI" id="CHEBI:356416"/>
        <dbReference type="EC" id="5.4.3.8"/>
    </reaction>
</comment>
<comment type="similarity">
    <text evidence="3 7">Belongs to the class-III pyridoxal-phosphate-dependent aminotransferase family. HemL subfamily.</text>
</comment>
<reference evidence="9" key="1">
    <citation type="submission" date="2020-02" db="EMBL/GenBank/DDBJ databases">
        <title>Genomic and physiological characterization of two novel Nitrospinaceae genera.</title>
        <authorList>
            <person name="Mueller A.J."/>
            <person name="Jung M.-Y."/>
            <person name="Strachan C.R."/>
            <person name="Herbold C.W."/>
            <person name="Kirkegaard R.H."/>
            <person name="Daims H."/>
        </authorList>
    </citation>
    <scope>NUCLEOTIDE SEQUENCE [LARGE SCALE GENOMIC DNA]</scope>
</reference>
<proteinExistence type="inferred from homology"/>
<keyword evidence="4 7" id="KW-0663">Pyridoxal phosphate</keyword>
<feature type="modified residue" description="N6-(pyridoxal phosphate)lysine" evidence="7">
    <location>
        <position position="267"/>
    </location>
</feature>
<dbReference type="InterPro" id="IPR015421">
    <property type="entry name" value="PyrdxlP-dep_Trfase_major"/>
</dbReference>
<dbReference type="EC" id="5.4.3.8" evidence="7"/>
<dbReference type="GO" id="GO:0006782">
    <property type="term" value="P:protoporphyrinogen IX biosynthetic process"/>
    <property type="evidence" value="ECO:0007669"/>
    <property type="project" value="UniProtKB-UniRule"/>
</dbReference>
<dbReference type="PROSITE" id="PS00600">
    <property type="entry name" value="AA_TRANSFER_CLASS_3"/>
    <property type="match status" value="1"/>
</dbReference>
<dbReference type="GO" id="GO:0030170">
    <property type="term" value="F:pyridoxal phosphate binding"/>
    <property type="evidence" value="ECO:0007669"/>
    <property type="project" value="InterPro"/>
</dbReference>